<dbReference type="AlphaFoldDB" id="Q2JB95"/>
<evidence type="ECO:0000313" key="1">
    <source>
        <dbReference type="EMBL" id="ABD11447.1"/>
    </source>
</evidence>
<name>Q2JB95_FRACC</name>
<proteinExistence type="predicted"/>
<dbReference type="STRING" id="106370.Francci3_2074"/>
<accession>Q2JB95</accession>
<dbReference type="Proteomes" id="UP000001937">
    <property type="component" value="Chromosome"/>
</dbReference>
<organism evidence="1 2">
    <name type="scientific">Frankia casuarinae (strain DSM 45818 / CECT 9043 / HFP020203 / CcI3)</name>
    <dbReference type="NCBI Taxonomy" id="106370"/>
    <lineage>
        <taxon>Bacteria</taxon>
        <taxon>Bacillati</taxon>
        <taxon>Actinomycetota</taxon>
        <taxon>Actinomycetes</taxon>
        <taxon>Frankiales</taxon>
        <taxon>Frankiaceae</taxon>
        <taxon>Frankia</taxon>
    </lineage>
</organism>
<dbReference type="EMBL" id="CP000249">
    <property type="protein sequence ID" value="ABD11447.1"/>
    <property type="molecule type" value="Genomic_DNA"/>
</dbReference>
<protein>
    <submittedName>
        <fullName evidence="1">Uncharacterized protein</fullName>
    </submittedName>
</protein>
<sequence>MKIGILAWECEDEDELESLIITQVAHDRGHDSVFFGINDITCAAVSGGGVPQIRGEAASTFDVIVSRYVFGSPVVDLLG</sequence>
<dbReference type="KEGG" id="fra:Francci3_2074"/>
<dbReference type="HOGENOM" id="CLU_2600951_0_0_11"/>
<keyword evidence="2" id="KW-1185">Reference proteome</keyword>
<evidence type="ECO:0000313" key="2">
    <source>
        <dbReference type="Proteomes" id="UP000001937"/>
    </source>
</evidence>
<gene>
    <name evidence="1" type="ordered locus">Francci3_2074</name>
</gene>
<dbReference type="RefSeq" id="WP_011436499.1">
    <property type="nucleotide sequence ID" value="NC_007777.1"/>
</dbReference>
<accession>A0A1X1PQT2</accession>
<reference evidence="1 2" key="1">
    <citation type="journal article" date="2007" name="Genome Res.">
        <title>Genome characteristics of facultatively symbiotic Frankia sp. strains reflect host range and host plant biogeography.</title>
        <authorList>
            <person name="Normand P."/>
            <person name="Lapierre P."/>
            <person name="Tisa L.S."/>
            <person name="Gogarten J.P."/>
            <person name="Alloisio N."/>
            <person name="Bagnarol E."/>
            <person name="Bassi C.A."/>
            <person name="Berry A.M."/>
            <person name="Bickhart D.M."/>
            <person name="Choisne N."/>
            <person name="Couloux A."/>
            <person name="Cournoyer B."/>
            <person name="Cruveiller S."/>
            <person name="Daubin V."/>
            <person name="Demange N."/>
            <person name="Francino M.P."/>
            <person name="Goltsman E."/>
            <person name="Huang Y."/>
            <person name="Kopp O.R."/>
            <person name="Labarre L."/>
            <person name="Lapidus A."/>
            <person name="Lavire C."/>
            <person name="Marechal J."/>
            <person name="Martinez M."/>
            <person name="Mastronunzio J.E."/>
            <person name="Mullin B.C."/>
            <person name="Niemann J."/>
            <person name="Pujic P."/>
            <person name="Rawnsley T."/>
            <person name="Rouy Z."/>
            <person name="Schenowitz C."/>
            <person name="Sellstedt A."/>
            <person name="Tavares F."/>
            <person name="Tomkins J.P."/>
            <person name="Vallenet D."/>
            <person name="Valverde C."/>
            <person name="Wall L.G."/>
            <person name="Wang Y."/>
            <person name="Medigue C."/>
            <person name="Benson D.R."/>
        </authorList>
    </citation>
    <scope>NUCLEOTIDE SEQUENCE [LARGE SCALE GENOMIC DNA]</scope>
    <source>
        <strain evidence="2">DSM 45818 / CECT 9043 / CcI3</strain>
    </source>
</reference>